<reference evidence="2" key="1">
    <citation type="journal article" date="2019" name="Int. J. Syst. Evol. Microbiol.">
        <title>The Global Catalogue of Microorganisms (GCM) 10K type strain sequencing project: providing services to taxonomists for standard genome sequencing and annotation.</title>
        <authorList>
            <consortium name="The Broad Institute Genomics Platform"/>
            <consortium name="The Broad Institute Genome Sequencing Center for Infectious Disease"/>
            <person name="Wu L."/>
            <person name="Ma J."/>
        </authorList>
    </citation>
    <scope>NUCLEOTIDE SEQUENCE [LARGE SCALE GENOMIC DNA]</scope>
    <source>
        <strain evidence="2">CCM 8749</strain>
    </source>
</reference>
<accession>A0ABW1IMK4</accession>
<dbReference type="RefSeq" id="WP_379893602.1">
    <property type="nucleotide sequence ID" value="NZ_CBCSCT010000001.1"/>
</dbReference>
<dbReference type="Proteomes" id="UP001596250">
    <property type="component" value="Unassembled WGS sequence"/>
</dbReference>
<evidence type="ECO:0000313" key="2">
    <source>
        <dbReference type="Proteomes" id="UP001596250"/>
    </source>
</evidence>
<protein>
    <submittedName>
        <fullName evidence="1">DUF2524 domain-containing protein</fullName>
    </submittedName>
</protein>
<dbReference type="EMBL" id="JBHSQV010000036">
    <property type="protein sequence ID" value="MFC5986271.1"/>
    <property type="molecule type" value="Genomic_DNA"/>
</dbReference>
<proteinExistence type="predicted"/>
<evidence type="ECO:0000313" key="1">
    <source>
        <dbReference type="EMBL" id="MFC5986271.1"/>
    </source>
</evidence>
<keyword evidence="2" id="KW-1185">Reference proteome</keyword>
<organism evidence="1 2">
    <name type="scientific">Marinicrinis lubricantis</name>
    <dbReference type="NCBI Taxonomy" id="2086470"/>
    <lineage>
        <taxon>Bacteria</taxon>
        <taxon>Bacillati</taxon>
        <taxon>Bacillota</taxon>
        <taxon>Bacilli</taxon>
        <taxon>Bacillales</taxon>
        <taxon>Paenibacillaceae</taxon>
    </lineage>
</organism>
<comment type="caution">
    <text evidence="1">The sequence shown here is derived from an EMBL/GenBank/DDBJ whole genome shotgun (WGS) entry which is preliminary data.</text>
</comment>
<name>A0ABW1IMK4_9BACL</name>
<gene>
    <name evidence="1" type="ORF">ACFPXP_07465</name>
</gene>
<sequence>MIENLESSYDCANASADLPQLKQELEKMKAGHDGTTLSTERINRLENQIHFIENKCLRM</sequence>